<dbReference type="GO" id="GO:0004497">
    <property type="term" value="F:monooxygenase activity"/>
    <property type="evidence" value="ECO:0007669"/>
    <property type="project" value="UniProtKB-KW"/>
</dbReference>
<evidence type="ECO:0000313" key="3">
    <source>
        <dbReference type="Proteomes" id="UP001185927"/>
    </source>
</evidence>
<keyword evidence="2" id="KW-0560">Oxidoreductase</keyword>
<evidence type="ECO:0000313" key="2">
    <source>
        <dbReference type="EMBL" id="MDV6268811.1"/>
    </source>
</evidence>
<feature type="domain" description="Dimethylamine monooxygenase subunit DmmA-like C-terminal" evidence="1">
    <location>
        <begin position="119"/>
        <end position="163"/>
    </location>
</feature>
<proteinExistence type="predicted"/>
<accession>A0ABU4BXQ6</accession>
<protein>
    <submittedName>
        <fullName evidence="2">Dimethylamine monooxygenase subunit DmmA family protein</fullName>
    </submittedName>
</protein>
<sequence>MSVCARSTSVPRWDAERLLSDPDGRYFTVASFGNRAHTDAQQVVGEHSGHRVSWLKLGPQWSAATSAVLQREFAAARVGWRLIVIGAEIEVLQARSAAIAAGAIPAEILTYVTGDAQRRVYCVHCRHVHQTDTPVGALSPCPRCRTDLFVYHHVSRRYGAYLGFMADAEEQ</sequence>
<dbReference type="InterPro" id="IPR048037">
    <property type="entry name" value="DmmA-like_C"/>
</dbReference>
<gene>
    <name evidence="2" type="ORF">R3Q16_19535</name>
</gene>
<comment type="caution">
    <text evidence="2">The sequence shown here is derived from an EMBL/GenBank/DDBJ whole genome shotgun (WGS) entry which is preliminary data.</text>
</comment>
<dbReference type="Proteomes" id="UP001185927">
    <property type="component" value="Unassembled WGS sequence"/>
</dbReference>
<name>A0ABU4BXQ6_RHOGO</name>
<dbReference type="RefSeq" id="WP_317543097.1">
    <property type="nucleotide sequence ID" value="NZ_JAWLKB010000008.1"/>
</dbReference>
<keyword evidence="3" id="KW-1185">Reference proteome</keyword>
<dbReference type="Pfam" id="PF22289">
    <property type="entry name" value="DmmA-like_C"/>
    <property type="match status" value="1"/>
</dbReference>
<keyword evidence="2" id="KW-0503">Monooxygenase</keyword>
<evidence type="ECO:0000259" key="1">
    <source>
        <dbReference type="Pfam" id="PF22289"/>
    </source>
</evidence>
<dbReference type="EMBL" id="JAWLKB010000008">
    <property type="protein sequence ID" value="MDV6268811.1"/>
    <property type="molecule type" value="Genomic_DNA"/>
</dbReference>
<organism evidence="2 3">
    <name type="scientific">Rhodococcus globerulus</name>
    <dbReference type="NCBI Taxonomy" id="33008"/>
    <lineage>
        <taxon>Bacteria</taxon>
        <taxon>Bacillati</taxon>
        <taxon>Actinomycetota</taxon>
        <taxon>Actinomycetes</taxon>
        <taxon>Mycobacteriales</taxon>
        <taxon>Nocardiaceae</taxon>
        <taxon>Rhodococcus</taxon>
    </lineage>
</organism>
<reference evidence="2 3" key="1">
    <citation type="submission" date="2023-10" db="EMBL/GenBank/DDBJ databases">
        <title>Development of a sustainable strategy for remediation of hydrocarbon-contaminated territories based on the waste exchange concept.</title>
        <authorList>
            <person name="Krivoruchko A."/>
        </authorList>
    </citation>
    <scope>NUCLEOTIDE SEQUENCE [LARGE SCALE GENOMIC DNA]</scope>
    <source>
        <strain evidence="2 3">IEGM 1203</strain>
    </source>
</reference>
<dbReference type="NCBIfam" id="NF041259">
    <property type="entry name" value="mono_DmmA_fam"/>
    <property type="match status" value="1"/>
</dbReference>